<sequence>MLAPYKDKKRQPKPKDKCLENSKMYRCDAEVSQNTPQSFPPAVHSTCSSLTGMMCMVQVNTPPHFVSTITATTTTIAITIKHHGSRQTDSDIISYTILQLHPIHNLLLRFSIFFRTIKVMKMKRRRTMKTDEDGDEGLGKRNEEEDERDEQTSN</sequence>
<dbReference type="Proteomes" id="UP000324222">
    <property type="component" value="Unassembled WGS sequence"/>
</dbReference>
<gene>
    <name evidence="2" type="ORF">E2C01_028539</name>
</gene>
<organism evidence="2 3">
    <name type="scientific">Portunus trituberculatus</name>
    <name type="common">Swimming crab</name>
    <name type="synonym">Neptunus trituberculatus</name>
    <dbReference type="NCBI Taxonomy" id="210409"/>
    <lineage>
        <taxon>Eukaryota</taxon>
        <taxon>Metazoa</taxon>
        <taxon>Ecdysozoa</taxon>
        <taxon>Arthropoda</taxon>
        <taxon>Crustacea</taxon>
        <taxon>Multicrustacea</taxon>
        <taxon>Malacostraca</taxon>
        <taxon>Eumalacostraca</taxon>
        <taxon>Eucarida</taxon>
        <taxon>Decapoda</taxon>
        <taxon>Pleocyemata</taxon>
        <taxon>Brachyura</taxon>
        <taxon>Eubrachyura</taxon>
        <taxon>Portunoidea</taxon>
        <taxon>Portunidae</taxon>
        <taxon>Portuninae</taxon>
        <taxon>Portunus</taxon>
    </lineage>
</organism>
<name>A0A5B7ERY9_PORTR</name>
<comment type="caution">
    <text evidence="2">The sequence shown here is derived from an EMBL/GenBank/DDBJ whole genome shotgun (WGS) entry which is preliminary data.</text>
</comment>
<evidence type="ECO:0000313" key="3">
    <source>
        <dbReference type="Proteomes" id="UP000324222"/>
    </source>
</evidence>
<feature type="compositionally biased region" description="Acidic residues" evidence="1">
    <location>
        <begin position="144"/>
        <end position="154"/>
    </location>
</feature>
<evidence type="ECO:0000256" key="1">
    <source>
        <dbReference type="SAM" id="MobiDB-lite"/>
    </source>
</evidence>
<reference evidence="2 3" key="1">
    <citation type="submission" date="2019-05" db="EMBL/GenBank/DDBJ databases">
        <title>Another draft genome of Portunus trituberculatus and its Hox gene families provides insights of decapod evolution.</title>
        <authorList>
            <person name="Jeong J.-H."/>
            <person name="Song I."/>
            <person name="Kim S."/>
            <person name="Choi T."/>
            <person name="Kim D."/>
            <person name="Ryu S."/>
            <person name="Kim W."/>
        </authorList>
    </citation>
    <scope>NUCLEOTIDE SEQUENCE [LARGE SCALE GENOMIC DNA]</scope>
    <source>
        <tissue evidence="2">Muscle</tissue>
    </source>
</reference>
<dbReference type="EMBL" id="VSRR010003205">
    <property type="protein sequence ID" value="MPC35124.1"/>
    <property type="molecule type" value="Genomic_DNA"/>
</dbReference>
<keyword evidence="3" id="KW-1185">Reference proteome</keyword>
<feature type="region of interest" description="Disordered" evidence="1">
    <location>
        <begin position="126"/>
        <end position="154"/>
    </location>
</feature>
<proteinExistence type="predicted"/>
<protein>
    <submittedName>
        <fullName evidence="2">Uncharacterized protein</fullName>
    </submittedName>
</protein>
<accession>A0A5B7ERY9</accession>
<dbReference type="AlphaFoldDB" id="A0A5B7ERY9"/>
<evidence type="ECO:0000313" key="2">
    <source>
        <dbReference type="EMBL" id="MPC35124.1"/>
    </source>
</evidence>